<organism evidence="2">
    <name type="scientific">gut metagenome</name>
    <dbReference type="NCBI Taxonomy" id="749906"/>
    <lineage>
        <taxon>unclassified sequences</taxon>
        <taxon>metagenomes</taxon>
        <taxon>organismal metagenomes</taxon>
    </lineage>
</organism>
<dbReference type="Pfam" id="PF04977">
    <property type="entry name" value="DivIC"/>
    <property type="match status" value="1"/>
</dbReference>
<evidence type="ECO:0000313" key="2">
    <source>
        <dbReference type="EMBL" id="EJX02326.1"/>
    </source>
</evidence>
<dbReference type="AlphaFoldDB" id="J9CQB2"/>
<feature type="coiled-coil region" evidence="1">
    <location>
        <begin position="60"/>
        <end position="87"/>
    </location>
</feature>
<gene>
    <name evidence="2" type="ORF">EVA_09569</name>
</gene>
<reference evidence="2" key="1">
    <citation type="journal article" date="2012" name="PLoS ONE">
        <title>Gene sets for utilization of primary and secondary nutrition supplies in the distal gut of endangered iberian lynx.</title>
        <authorList>
            <person name="Alcaide M."/>
            <person name="Messina E."/>
            <person name="Richter M."/>
            <person name="Bargiela R."/>
            <person name="Peplies J."/>
            <person name="Huws S.A."/>
            <person name="Newbold C.J."/>
            <person name="Golyshin P.N."/>
            <person name="Simon M.A."/>
            <person name="Lopez G."/>
            <person name="Yakimov M.M."/>
            <person name="Ferrer M."/>
        </authorList>
    </citation>
    <scope>NUCLEOTIDE SEQUENCE</scope>
</reference>
<accession>J9CQB2</accession>
<sequence length="119" mass="13929">MPNLLLPVPTSSVDPAQIAITMGQKIKNFTLRVIRQKYLWTIAAFIAIVGFIDPNSFWRRYELHNQNEALKEEIRKYEERYQADSKALYELEHNPAAVERVARVNLYMKTSNEDVFVIE</sequence>
<dbReference type="EMBL" id="AMCI01002588">
    <property type="protein sequence ID" value="EJX02326.1"/>
    <property type="molecule type" value="Genomic_DNA"/>
</dbReference>
<protein>
    <submittedName>
        <fullName evidence="2">Septum formation initiator-related protein</fullName>
    </submittedName>
</protein>
<keyword evidence="1" id="KW-0175">Coiled coil</keyword>
<proteinExistence type="predicted"/>
<evidence type="ECO:0000256" key="1">
    <source>
        <dbReference type="SAM" id="Coils"/>
    </source>
</evidence>
<comment type="caution">
    <text evidence="2">The sequence shown here is derived from an EMBL/GenBank/DDBJ whole genome shotgun (WGS) entry which is preliminary data.</text>
</comment>
<name>J9CQB2_9ZZZZ</name>
<dbReference type="InterPro" id="IPR007060">
    <property type="entry name" value="FtsL/DivIC"/>
</dbReference>